<protein>
    <submittedName>
        <fullName evidence="3">Uncharacterized protein</fullName>
    </submittedName>
</protein>
<name>A0A8X7QF82_BRACI</name>
<dbReference type="EMBL" id="JAAMPC010000014">
    <property type="protein sequence ID" value="KAG2267003.1"/>
    <property type="molecule type" value="Genomic_DNA"/>
</dbReference>
<dbReference type="PANTHER" id="PTHR10242:SF7">
    <property type="entry name" value="HHH-GPD DOMAIN-CONTAINING PROTEIN"/>
    <property type="match status" value="1"/>
</dbReference>
<organism evidence="3 4">
    <name type="scientific">Brassica carinata</name>
    <name type="common">Ethiopian mustard</name>
    <name type="synonym">Abyssinian cabbage</name>
    <dbReference type="NCBI Taxonomy" id="52824"/>
    <lineage>
        <taxon>Eukaryota</taxon>
        <taxon>Viridiplantae</taxon>
        <taxon>Streptophyta</taxon>
        <taxon>Embryophyta</taxon>
        <taxon>Tracheophyta</taxon>
        <taxon>Spermatophyta</taxon>
        <taxon>Magnoliopsida</taxon>
        <taxon>eudicotyledons</taxon>
        <taxon>Gunneridae</taxon>
        <taxon>Pentapetalae</taxon>
        <taxon>rosids</taxon>
        <taxon>malvids</taxon>
        <taxon>Brassicales</taxon>
        <taxon>Brassicaceae</taxon>
        <taxon>Brassiceae</taxon>
        <taxon>Brassica</taxon>
    </lineage>
</organism>
<evidence type="ECO:0000256" key="1">
    <source>
        <dbReference type="SAM" id="Coils"/>
    </source>
</evidence>
<gene>
    <name evidence="3" type="ORF">Bca52824_074082</name>
</gene>
<feature type="region of interest" description="Disordered" evidence="2">
    <location>
        <begin position="193"/>
        <end position="321"/>
    </location>
</feature>
<feature type="region of interest" description="Disordered" evidence="2">
    <location>
        <begin position="481"/>
        <end position="511"/>
    </location>
</feature>
<accession>A0A8X7QF82</accession>
<sequence length="657" mass="72283">MLRISAEDDRDVTEFQQLHEDAKKYGFGRIFRSPFLFEDMVKSILLSNITWERTLGMASSLCILQSKLADGTVSSQTNKKRKRVVKARKETSGNFPSAKEIASLDKELINEHCKLGYRANWIVKLAKMVESGKLNLEEMESRDMKAEEVSEKLKKLKGFGPFLTATVLMCIGYYHLVPSDTETLRLFREKLSGAKKTPSATPGETTPSRPSPLAVTLGPFVDPVNIKSSREEAAESSVTDSNKKKRFAPDSSTSVEARARTESDEPPRKKKKKEKKKRKKSIEGQSEPIGDVEGREPVVHDGSSRDVAAQADVESTDSPIVPLERKKNLPVSETHPFPLRGLLWLCLRRPGVVVQYDGDTPLAYAPSECAELVRQIRGGAKNMPPVKDLFFKDAYVDATRTKILSDGSMNYVVELYDTTLKETISKLMQADKLGKFKAAGEKIRGLEREKAALEKEKVAWKGEKVTTSLRHLKEINRLRDSRRYEGDHATERSNDPTERDHEGLSVQEQGDISWVERTEDASGPIIAPVVLNPAPVATSLVVNEEPSSPTLGISDATLTLPLGEDGAGSNPVDMLELSDSSAEEDVGEKSGGENSDEQVSDSNPQGTEGDLVESSANEQGYVDEVEDPSDPTIDGTGGASDQLGAQVVVEDFDRAED</sequence>
<comment type="caution">
    <text evidence="3">The sequence shown here is derived from an EMBL/GenBank/DDBJ whole genome shotgun (WGS) entry which is preliminary data.</text>
</comment>
<dbReference type="OrthoDB" id="10473079at2759"/>
<feature type="compositionally biased region" description="Basic and acidic residues" evidence="2">
    <location>
        <begin position="257"/>
        <end position="267"/>
    </location>
</feature>
<feature type="compositionally biased region" description="Basic residues" evidence="2">
    <location>
        <begin position="268"/>
        <end position="280"/>
    </location>
</feature>
<evidence type="ECO:0000256" key="2">
    <source>
        <dbReference type="SAM" id="MobiDB-lite"/>
    </source>
</evidence>
<keyword evidence="4" id="KW-1185">Reference proteome</keyword>
<dbReference type="InterPro" id="IPR052054">
    <property type="entry name" value="Oxidative_DNA_repair_enzyme"/>
</dbReference>
<feature type="compositionally biased region" description="Basic and acidic residues" evidence="2">
    <location>
        <begin position="481"/>
        <end position="503"/>
    </location>
</feature>
<dbReference type="Gene3D" id="1.10.340.30">
    <property type="entry name" value="Hypothetical protein, domain 2"/>
    <property type="match status" value="1"/>
</dbReference>
<keyword evidence="1" id="KW-0175">Coiled coil</keyword>
<feature type="compositionally biased region" description="Polar residues" evidence="2">
    <location>
        <begin position="198"/>
        <end position="208"/>
    </location>
</feature>
<dbReference type="Proteomes" id="UP000886595">
    <property type="component" value="Unassembled WGS sequence"/>
</dbReference>
<dbReference type="GO" id="GO:0005634">
    <property type="term" value="C:nucleus"/>
    <property type="evidence" value="ECO:0007669"/>
    <property type="project" value="TreeGrafter"/>
</dbReference>
<proteinExistence type="predicted"/>
<dbReference type="GO" id="GO:0034039">
    <property type="term" value="F:8-oxo-7,8-dihydroguanine DNA N-glycosylase activity"/>
    <property type="evidence" value="ECO:0007669"/>
    <property type="project" value="TreeGrafter"/>
</dbReference>
<evidence type="ECO:0000313" key="4">
    <source>
        <dbReference type="Proteomes" id="UP000886595"/>
    </source>
</evidence>
<dbReference type="GO" id="GO:0006285">
    <property type="term" value="P:base-excision repair, AP site formation"/>
    <property type="evidence" value="ECO:0007669"/>
    <property type="project" value="TreeGrafter"/>
</dbReference>
<dbReference type="SUPFAM" id="SSF48150">
    <property type="entry name" value="DNA-glycosylase"/>
    <property type="match status" value="1"/>
</dbReference>
<reference evidence="3 4" key="1">
    <citation type="submission" date="2020-02" db="EMBL/GenBank/DDBJ databases">
        <authorList>
            <person name="Ma Q."/>
            <person name="Huang Y."/>
            <person name="Song X."/>
            <person name="Pei D."/>
        </authorList>
    </citation>
    <scope>NUCLEOTIDE SEQUENCE [LARGE SCALE GENOMIC DNA]</scope>
    <source>
        <strain evidence="3">Sxm20200214</strain>
        <tissue evidence="3">Leaf</tissue>
    </source>
</reference>
<feature type="region of interest" description="Disordered" evidence="2">
    <location>
        <begin position="545"/>
        <end position="645"/>
    </location>
</feature>
<feature type="coiled-coil region" evidence="1">
    <location>
        <begin position="436"/>
        <end position="463"/>
    </location>
</feature>
<dbReference type="AlphaFoldDB" id="A0A8X7QF82"/>
<dbReference type="PANTHER" id="PTHR10242">
    <property type="entry name" value="8-OXOGUANINE DNA GLYCOSYLASE"/>
    <property type="match status" value="1"/>
</dbReference>
<evidence type="ECO:0000313" key="3">
    <source>
        <dbReference type="EMBL" id="KAG2267003.1"/>
    </source>
</evidence>
<feature type="compositionally biased region" description="Basic and acidic residues" evidence="2">
    <location>
        <begin position="292"/>
        <end position="304"/>
    </location>
</feature>
<dbReference type="InterPro" id="IPR011257">
    <property type="entry name" value="DNA_glycosylase"/>
</dbReference>